<accession>A0A507B1L3</accession>
<feature type="chain" id="PRO_5021383544" description="AB hydrolase-1 domain-containing protein" evidence="4">
    <location>
        <begin position="22"/>
        <end position="743"/>
    </location>
</feature>
<dbReference type="RefSeq" id="XP_030995318.1">
    <property type="nucleotide sequence ID" value="XM_031140671.1"/>
</dbReference>
<evidence type="ECO:0000313" key="7">
    <source>
        <dbReference type="EMBL" id="TPX13607.1"/>
    </source>
</evidence>
<comment type="similarity">
    <text evidence="1">Belongs to the peptidase S33 family.</text>
</comment>
<dbReference type="STRING" id="1093900.A0A507B1L3"/>
<comment type="caution">
    <text evidence="7">The sequence shown here is derived from an EMBL/GenBank/DDBJ whole genome shotgun (WGS) entry which is preliminary data.</text>
</comment>
<protein>
    <recommendedName>
        <fullName evidence="9">AB hydrolase-1 domain-containing protein</fullName>
    </recommendedName>
</protein>
<dbReference type="Proteomes" id="UP000319257">
    <property type="component" value="Unassembled WGS sequence"/>
</dbReference>
<dbReference type="EMBL" id="SKBQ01000033">
    <property type="protein sequence ID" value="TPX13607.1"/>
    <property type="molecule type" value="Genomic_DNA"/>
</dbReference>
<dbReference type="OrthoDB" id="425534at2759"/>
<evidence type="ECO:0000259" key="6">
    <source>
        <dbReference type="Pfam" id="PF08386"/>
    </source>
</evidence>
<dbReference type="GO" id="GO:0016787">
    <property type="term" value="F:hydrolase activity"/>
    <property type="evidence" value="ECO:0007669"/>
    <property type="project" value="UniProtKB-KW"/>
</dbReference>
<feature type="domain" description="AB hydrolase-1" evidence="5">
    <location>
        <begin position="84"/>
        <end position="270"/>
    </location>
</feature>
<feature type="region of interest" description="Disordered" evidence="3">
    <location>
        <begin position="695"/>
        <end position="724"/>
    </location>
</feature>
<keyword evidence="2" id="KW-0378">Hydrolase</keyword>
<evidence type="ECO:0000313" key="8">
    <source>
        <dbReference type="Proteomes" id="UP000319257"/>
    </source>
</evidence>
<dbReference type="Pfam" id="PF00561">
    <property type="entry name" value="Abhydrolase_1"/>
    <property type="match status" value="1"/>
</dbReference>
<feature type="signal peptide" evidence="4">
    <location>
        <begin position="1"/>
        <end position="21"/>
    </location>
</feature>
<evidence type="ECO:0000256" key="4">
    <source>
        <dbReference type="SAM" id="SignalP"/>
    </source>
</evidence>
<reference evidence="7 8" key="1">
    <citation type="submission" date="2019-06" db="EMBL/GenBank/DDBJ databases">
        <title>Draft genome sequence of the filamentous fungus Phialemoniopsis curvata isolated from diesel fuel.</title>
        <authorList>
            <person name="Varaljay V.A."/>
            <person name="Lyon W.J."/>
            <person name="Crouch A.L."/>
            <person name="Drake C.E."/>
            <person name="Hollomon J.M."/>
            <person name="Nadeau L.J."/>
            <person name="Nunn H.S."/>
            <person name="Stevenson B.S."/>
            <person name="Bojanowski C.L."/>
            <person name="Crookes-Goodson W.J."/>
        </authorList>
    </citation>
    <scope>NUCLEOTIDE SEQUENCE [LARGE SCALE GENOMIC DNA]</scope>
    <source>
        <strain evidence="7 8">D216</strain>
    </source>
</reference>
<dbReference type="PANTHER" id="PTHR43248:SF25">
    <property type="entry name" value="AB HYDROLASE-1 DOMAIN-CONTAINING PROTEIN-RELATED"/>
    <property type="match status" value="1"/>
</dbReference>
<feature type="compositionally biased region" description="Pro residues" evidence="3">
    <location>
        <begin position="583"/>
        <end position="593"/>
    </location>
</feature>
<name>A0A507B1L3_9PEZI</name>
<keyword evidence="8" id="KW-1185">Reference proteome</keyword>
<proteinExistence type="inferred from homology"/>
<dbReference type="PANTHER" id="PTHR43248">
    <property type="entry name" value="2-SUCCINYL-6-HYDROXY-2,4-CYCLOHEXADIENE-1-CARBOXYLATE SYNTHASE"/>
    <property type="match status" value="1"/>
</dbReference>
<dbReference type="InterPro" id="IPR000073">
    <property type="entry name" value="AB_hydrolase_1"/>
</dbReference>
<dbReference type="Pfam" id="PF08386">
    <property type="entry name" value="Abhydrolase_4"/>
    <property type="match status" value="1"/>
</dbReference>
<evidence type="ECO:0000259" key="5">
    <source>
        <dbReference type="Pfam" id="PF00561"/>
    </source>
</evidence>
<dbReference type="Gene3D" id="3.40.50.1820">
    <property type="entry name" value="alpha/beta hydrolase"/>
    <property type="match status" value="1"/>
</dbReference>
<dbReference type="InterPro" id="IPR029058">
    <property type="entry name" value="AB_hydrolase_fold"/>
</dbReference>
<sequence length="743" mass="80469">MKRLLTTLAVLTAVGCNGARCDSHGMVQGFDDIEPSANLTWTPCFDGFGCSKLEVPLDYSNTSIGTTSIAFIKLAGKNATAESPNLVILPGGPGGSGIAQLLEYAAFAGKMFGDQYNIVSFDPRGVNNSGPGLDCFSGNQEARSAFFALHRTGATNISSTSFEQQYYSASIYGEWCNDAVANGSSHGYYVTTPAVAHDLITFIEADALSVGRAPAEAKLWAYGISYGTVVGTTFASMFPDRIGRMVLDGVINADQYYDNDWRDNVDKMDAAMESFSTSCHSAGPTNCSFWGPTPANITDRLNGLIEQLLDHPVPISGVPGRTLPTMVTYSDLKASFINAIYEPLAGFPLMAEMLHQLEQGNVSALAGRFDSLRDASDARLVIQCVDPSRRNKLTTIEEFRDYAEYTVSKSKYIGDIYPIYVEQILCRSFQPHLPDSMFMQADPRRGYAESVLGANKPTSFPILFASNTIDPITPLISAQKMSSGFQGSVILKQEAVGHTVINQPGSDCYFAHVQAYLQGVVPPPNTTCPQQSMINATYLRVIMVGVRNCGVAICPPLFLTSHRPLVSLGPNINITKRALLHPPSSPPTHPIPQPRKARRHRYHQSATPNNGQEQPGSPRSHRHPLRKILVHTPGRTRSPPRVLDVRWAGRALPREGVGEGVQREHELHAVRGGGGHDAVVLSWAFLPSVLTMSSPMPGRMGKKRKKETHTETMESCGRLSSSVPGLLIEGTRNVPARGGAAVS</sequence>
<dbReference type="PROSITE" id="PS51257">
    <property type="entry name" value="PROKAR_LIPOPROTEIN"/>
    <property type="match status" value="1"/>
</dbReference>
<gene>
    <name evidence="7" type="ORF">E0L32_006078</name>
</gene>
<dbReference type="SUPFAM" id="SSF53474">
    <property type="entry name" value="alpha/beta-Hydrolases"/>
    <property type="match status" value="1"/>
</dbReference>
<dbReference type="InterPro" id="IPR013595">
    <property type="entry name" value="Pept_S33_TAP-like_C"/>
</dbReference>
<evidence type="ECO:0000256" key="1">
    <source>
        <dbReference type="ARBA" id="ARBA00010088"/>
    </source>
</evidence>
<evidence type="ECO:0000256" key="3">
    <source>
        <dbReference type="SAM" id="MobiDB-lite"/>
    </source>
</evidence>
<dbReference type="InParanoid" id="A0A507B1L3"/>
<evidence type="ECO:0008006" key="9">
    <source>
        <dbReference type="Google" id="ProtNLM"/>
    </source>
</evidence>
<dbReference type="GeneID" id="41973525"/>
<feature type="compositionally biased region" description="Polar residues" evidence="3">
    <location>
        <begin position="604"/>
        <end position="617"/>
    </location>
</feature>
<dbReference type="AlphaFoldDB" id="A0A507B1L3"/>
<organism evidence="7 8">
    <name type="scientific">Thyridium curvatum</name>
    <dbReference type="NCBI Taxonomy" id="1093900"/>
    <lineage>
        <taxon>Eukaryota</taxon>
        <taxon>Fungi</taxon>
        <taxon>Dikarya</taxon>
        <taxon>Ascomycota</taxon>
        <taxon>Pezizomycotina</taxon>
        <taxon>Sordariomycetes</taxon>
        <taxon>Sordariomycetidae</taxon>
        <taxon>Thyridiales</taxon>
        <taxon>Thyridiaceae</taxon>
        <taxon>Thyridium</taxon>
    </lineage>
</organism>
<dbReference type="InterPro" id="IPR051601">
    <property type="entry name" value="Serine_prot/Carboxylest_S33"/>
</dbReference>
<feature type="domain" description="Peptidase S33 tripeptidyl aminopeptidase-like C-terminal" evidence="6">
    <location>
        <begin position="449"/>
        <end position="528"/>
    </location>
</feature>
<evidence type="ECO:0000256" key="2">
    <source>
        <dbReference type="ARBA" id="ARBA00022801"/>
    </source>
</evidence>
<keyword evidence="4" id="KW-0732">Signal</keyword>
<feature type="region of interest" description="Disordered" evidence="3">
    <location>
        <begin position="577"/>
        <end position="623"/>
    </location>
</feature>